<gene>
    <name evidence="2" type="ORF">CFK40_19410</name>
</gene>
<dbReference type="KEGG" id="vne:CFK40_19410"/>
<dbReference type="AlphaFoldDB" id="A0A221MH96"/>
<dbReference type="InterPro" id="IPR012347">
    <property type="entry name" value="Ferritin-like"/>
</dbReference>
<keyword evidence="1" id="KW-1133">Transmembrane helix</keyword>
<reference evidence="2 3" key="1">
    <citation type="journal article" date="2003" name="Int. J. Syst. Evol. Microbiol.">
        <title>Virgibacillus carmonensis sp. nov., Virgibacillus necropolis sp. nov. and Virgibacillus picturae sp. nov., three novel species isolated from deteriorated mural paintings, transfer of the species of the genus salibacillus to Virgibacillus, as Virgibacillus marismortui comb. nov. and Virgibacillus salexigens comb. nov., and emended description of the genus Virgibacillus.</title>
        <authorList>
            <person name="Heyrman J."/>
            <person name="Logan N.A."/>
            <person name="Busse H.J."/>
            <person name="Balcaen A."/>
            <person name="Lebbe L."/>
            <person name="Rodriguez-Diaz M."/>
            <person name="Swings J."/>
            <person name="De Vos P."/>
        </authorList>
    </citation>
    <scope>NUCLEOTIDE SEQUENCE [LARGE SCALE GENOMIC DNA]</scope>
    <source>
        <strain evidence="2 3">LMG 19488</strain>
    </source>
</reference>
<accession>A0A221MH96</accession>
<keyword evidence="1" id="KW-0472">Membrane</keyword>
<dbReference type="OrthoDB" id="1675670at2"/>
<dbReference type="Pfam" id="PF11553">
    <property type="entry name" value="DUF3231"/>
    <property type="match status" value="2"/>
</dbReference>
<evidence type="ECO:0000313" key="2">
    <source>
        <dbReference type="EMBL" id="ASN07027.1"/>
    </source>
</evidence>
<protein>
    <submittedName>
        <fullName evidence="2">Uncharacterized protein</fullName>
    </submittedName>
</protein>
<dbReference type="EMBL" id="CP022437">
    <property type="protein sequence ID" value="ASN07027.1"/>
    <property type="molecule type" value="Genomic_DNA"/>
</dbReference>
<evidence type="ECO:0000256" key="1">
    <source>
        <dbReference type="SAM" id="Phobius"/>
    </source>
</evidence>
<name>A0A221MH96_9BACI</name>
<sequence length="336" mass="37631">MENNEHNHIELTSSEISSLWGSYQADTMLICGIKYFLVNIKDMQIKSTLEYALSLIEGHKNGITQILNEEEYPVPQGFTEDDVNLNTPRLFTDKLYLEFLLNMSGFVLAAYSLALSLAERNDVIDYYAKVLSETQVLHKKTKQVAKEKGTYIRSPLIPKPSQIDFVHNQSFLSGWFGEKRPLLGVEISNLVFNARRNALGQAIITGFSQVAQSKEVRHYFERGRDISGKHVNVFTKILNESYLSSGALLATPEVTNSKEAPFSDKLMMFLITTLIASGIGQYGLAMAASPRHDLGVKYSRLIAEIAKYSNDGAKILINNGWMELPPIAADRKDLAK</sequence>
<keyword evidence="3" id="KW-1185">Reference proteome</keyword>
<dbReference type="Proteomes" id="UP000204391">
    <property type="component" value="Chromosome"/>
</dbReference>
<dbReference type="Gene3D" id="1.20.1260.10">
    <property type="match status" value="2"/>
</dbReference>
<keyword evidence="1" id="KW-0812">Transmembrane</keyword>
<proteinExistence type="predicted"/>
<feature type="transmembrane region" description="Helical" evidence="1">
    <location>
        <begin position="266"/>
        <end position="288"/>
    </location>
</feature>
<dbReference type="RefSeq" id="WP_089534021.1">
    <property type="nucleotide sequence ID" value="NZ_CP022437.1"/>
</dbReference>
<feature type="transmembrane region" description="Helical" evidence="1">
    <location>
        <begin position="99"/>
        <end position="118"/>
    </location>
</feature>
<dbReference type="InterPro" id="IPR021617">
    <property type="entry name" value="DUF3231"/>
</dbReference>
<evidence type="ECO:0000313" key="3">
    <source>
        <dbReference type="Proteomes" id="UP000204391"/>
    </source>
</evidence>
<organism evidence="2 3">
    <name type="scientific">Virgibacillus necropolis</name>
    <dbReference type="NCBI Taxonomy" id="163877"/>
    <lineage>
        <taxon>Bacteria</taxon>
        <taxon>Bacillati</taxon>
        <taxon>Bacillota</taxon>
        <taxon>Bacilli</taxon>
        <taxon>Bacillales</taxon>
        <taxon>Bacillaceae</taxon>
        <taxon>Virgibacillus</taxon>
    </lineage>
</organism>